<dbReference type="CDD" id="cd06222">
    <property type="entry name" value="RNase_H_like"/>
    <property type="match status" value="1"/>
</dbReference>
<dbReference type="Gene3D" id="3.30.420.10">
    <property type="entry name" value="Ribonuclease H-like superfamily/Ribonuclease H"/>
    <property type="match status" value="1"/>
</dbReference>
<dbReference type="InterPro" id="IPR002156">
    <property type="entry name" value="RNaseH_domain"/>
</dbReference>
<dbReference type="Proteomes" id="UP001419268">
    <property type="component" value="Unassembled WGS sequence"/>
</dbReference>
<dbReference type="GO" id="GO:0004523">
    <property type="term" value="F:RNA-DNA hybrid ribonuclease activity"/>
    <property type="evidence" value="ECO:0007669"/>
    <property type="project" value="InterPro"/>
</dbReference>
<gene>
    <name evidence="2" type="ORF">Scep_030228</name>
</gene>
<dbReference type="AlphaFoldDB" id="A0AAP0HGB1"/>
<dbReference type="PROSITE" id="PS50879">
    <property type="entry name" value="RNASE_H_1"/>
    <property type="match status" value="1"/>
</dbReference>
<evidence type="ECO:0000259" key="1">
    <source>
        <dbReference type="PROSITE" id="PS50879"/>
    </source>
</evidence>
<dbReference type="InterPro" id="IPR036397">
    <property type="entry name" value="RNaseH_sf"/>
</dbReference>
<dbReference type="SUPFAM" id="SSF53098">
    <property type="entry name" value="Ribonuclease H-like"/>
    <property type="match status" value="1"/>
</dbReference>
<evidence type="ECO:0000313" key="2">
    <source>
        <dbReference type="EMBL" id="KAK9083757.1"/>
    </source>
</evidence>
<sequence>MLGLGEDRSLSATGCWRIHSSNPSLDPTKGEDCMVWNFDKQRRFSVNSAFEFLVHEEVYHQKAIWMRNWELPVPQRRNKVKVNVDGSSNTRNGEAGAGCVVRNTDVEWLARSTKVLGRYSPIMAELCAMLGELQLCARLGFERIVVETDFREV</sequence>
<dbReference type="GO" id="GO:0003676">
    <property type="term" value="F:nucleic acid binding"/>
    <property type="evidence" value="ECO:0007669"/>
    <property type="project" value="InterPro"/>
</dbReference>
<dbReference type="InterPro" id="IPR012337">
    <property type="entry name" value="RNaseH-like_sf"/>
</dbReference>
<dbReference type="PANTHER" id="PTHR47723">
    <property type="entry name" value="OS05G0353850 PROTEIN"/>
    <property type="match status" value="1"/>
</dbReference>
<feature type="domain" description="RNase H type-1" evidence="1">
    <location>
        <begin position="76"/>
        <end position="153"/>
    </location>
</feature>
<dbReference type="InterPro" id="IPR053151">
    <property type="entry name" value="RNase_H-like"/>
</dbReference>
<dbReference type="PANTHER" id="PTHR47723:SF19">
    <property type="entry name" value="POLYNUCLEOTIDYL TRANSFERASE, RIBONUCLEASE H-LIKE SUPERFAMILY PROTEIN"/>
    <property type="match status" value="1"/>
</dbReference>
<dbReference type="Pfam" id="PF13456">
    <property type="entry name" value="RVT_3"/>
    <property type="match status" value="1"/>
</dbReference>
<comment type="caution">
    <text evidence="2">The sequence shown here is derived from an EMBL/GenBank/DDBJ whole genome shotgun (WGS) entry which is preliminary data.</text>
</comment>
<name>A0AAP0HGB1_9MAGN</name>
<proteinExistence type="predicted"/>
<evidence type="ECO:0000313" key="3">
    <source>
        <dbReference type="Proteomes" id="UP001419268"/>
    </source>
</evidence>
<protein>
    <recommendedName>
        <fullName evidence="1">RNase H type-1 domain-containing protein</fullName>
    </recommendedName>
</protein>
<organism evidence="2 3">
    <name type="scientific">Stephania cephalantha</name>
    <dbReference type="NCBI Taxonomy" id="152367"/>
    <lineage>
        <taxon>Eukaryota</taxon>
        <taxon>Viridiplantae</taxon>
        <taxon>Streptophyta</taxon>
        <taxon>Embryophyta</taxon>
        <taxon>Tracheophyta</taxon>
        <taxon>Spermatophyta</taxon>
        <taxon>Magnoliopsida</taxon>
        <taxon>Ranunculales</taxon>
        <taxon>Menispermaceae</taxon>
        <taxon>Menispermoideae</taxon>
        <taxon>Cissampelideae</taxon>
        <taxon>Stephania</taxon>
    </lineage>
</organism>
<dbReference type="InterPro" id="IPR044730">
    <property type="entry name" value="RNase_H-like_dom_plant"/>
</dbReference>
<keyword evidence="3" id="KW-1185">Reference proteome</keyword>
<accession>A0AAP0HGB1</accession>
<reference evidence="2 3" key="1">
    <citation type="submission" date="2024-01" db="EMBL/GenBank/DDBJ databases">
        <title>Genome assemblies of Stephania.</title>
        <authorList>
            <person name="Yang L."/>
        </authorList>
    </citation>
    <scope>NUCLEOTIDE SEQUENCE [LARGE SCALE GENOMIC DNA]</scope>
    <source>
        <strain evidence="2">JXDWG</strain>
        <tissue evidence="2">Leaf</tissue>
    </source>
</reference>
<dbReference type="EMBL" id="JBBNAG010000013">
    <property type="protein sequence ID" value="KAK9083757.1"/>
    <property type="molecule type" value="Genomic_DNA"/>
</dbReference>